<evidence type="ECO:0008006" key="3">
    <source>
        <dbReference type="Google" id="ProtNLM"/>
    </source>
</evidence>
<evidence type="ECO:0000313" key="1">
    <source>
        <dbReference type="EMBL" id="PON56274.1"/>
    </source>
</evidence>
<dbReference type="Proteomes" id="UP000237105">
    <property type="component" value="Unassembled WGS sequence"/>
</dbReference>
<accession>A0A2P5C5M5</accession>
<reference evidence="2" key="1">
    <citation type="submission" date="2016-06" db="EMBL/GenBank/DDBJ databases">
        <title>Parallel loss of symbiosis genes in relatives of nitrogen-fixing non-legume Parasponia.</title>
        <authorList>
            <person name="Van Velzen R."/>
            <person name="Holmer R."/>
            <person name="Bu F."/>
            <person name="Rutten L."/>
            <person name="Van Zeijl A."/>
            <person name="Liu W."/>
            <person name="Santuari L."/>
            <person name="Cao Q."/>
            <person name="Sharma T."/>
            <person name="Shen D."/>
            <person name="Roswanjaya Y."/>
            <person name="Wardhani T."/>
            <person name="Kalhor M.S."/>
            <person name="Jansen J."/>
            <person name="Van den Hoogen J."/>
            <person name="Gungor B."/>
            <person name="Hartog M."/>
            <person name="Hontelez J."/>
            <person name="Verver J."/>
            <person name="Yang W.-C."/>
            <person name="Schijlen E."/>
            <person name="Repin R."/>
            <person name="Schilthuizen M."/>
            <person name="Schranz E."/>
            <person name="Heidstra R."/>
            <person name="Miyata K."/>
            <person name="Fedorova E."/>
            <person name="Kohlen W."/>
            <person name="Bisseling T."/>
            <person name="Smit S."/>
            <person name="Geurts R."/>
        </authorList>
    </citation>
    <scope>NUCLEOTIDE SEQUENCE [LARGE SCALE GENOMIC DNA]</scope>
    <source>
        <strain evidence="2">cv. WU1-14</strain>
    </source>
</reference>
<gene>
    <name evidence="1" type="ORF">PanWU01x14_182860</name>
</gene>
<protein>
    <recommendedName>
        <fullName evidence="3">UBN2 domain-containing protein</fullName>
    </recommendedName>
</protein>
<dbReference type="EMBL" id="JXTB01000173">
    <property type="protein sequence ID" value="PON56274.1"/>
    <property type="molecule type" value="Genomic_DNA"/>
</dbReference>
<feature type="non-terminal residue" evidence="1">
    <location>
        <position position="63"/>
    </location>
</feature>
<dbReference type="OrthoDB" id="8042871at2759"/>
<organism evidence="1 2">
    <name type="scientific">Parasponia andersonii</name>
    <name type="common">Sponia andersonii</name>
    <dbReference type="NCBI Taxonomy" id="3476"/>
    <lineage>
        <taxon>Eukaryota</taxon>
        <taxon>Viridiplantae</taxon>
        <taxon>Streptophyta</taxon>
        <taxon>Embryophyta</taxon>
        <taxon>Tracheophyta</taxon>
        <taxon>Spermatophyta</taxon>
        <taxon>Magnoliopsida</taxon>
        <taxon>eudicotyledons</taxon>
        <taxon>Gunneridae</taxon>
        <taxon>Pentapetalae</taxon>
        <taxon>rosids</taxon>
        <taxon>fabids</taxon>
        <taxon>Rosales</taxon>
        <taxon>Cannabaceae</taxon>
        <taxon>Parasponia</taxon>
    </lineage>
</organism>
<evidence type="ECO:0000313" key="2">
    <source>
        <dbReference type="Proteomes" id="UP000237105"/>
    </source>
</evidence>
<comment type="caution">
    <text evidence="1">The sequence shown here is derived from an EMBL/GenBank/DDBJ whole genome shotgun (WGS) entry which is preliminary data.</text>
</comment>
<dbReference type="AlphaFoldDB" id="A0A2P5C5M5"/>
<name>A0A2P5C5M5_PARAD</name>
<dbReference type="Pfam" id="PF14223">
    <property type="entry name" value="Retrotran_gag_2"/>
    <property type="match status" value="1"/>
</dbReference>
<proteinExistence type="predicted"/>
<sequence>MDSNVFANLHLALADGVLSSIEEKKSAKEIWDTLTKLYLAKSLHNKIFLKRRLYTLRMAELTT</sequence>
<keyword evidence="2" id="KW-1185">Reference proteome</keyword>